<protein>
    <recommendedName>
        <fullName evidence="2">Minor head protein</fullName>
    </recommendedName>
</protein>
<evidence type="ECO:0008006" key="2">
    <source>
        <dbReference type="Google" id="ProtNLM"/>
    </source>
</evidence>
<gene>
    <name evidence="1" type="ORF">7F20_3</name>
</gene>
<reference evidence="1" key="1">
    <citation type="submission" date="2017-06" db="EMBL/GenBank/DDBJ databases">
        <title>Novel phages from South African skin metaviromes.</title>
        <authorList>
            <person name="van Zyl L.J."/>
            <person name="Abrahams Y."/>
            <person name="Stander E.A."/>
            <person name="Kirby B.M."/>
            <person name="Clavaud C."/>
            <person name="Farcet C."/>
            <person name="Breton L."/>
            <person name="Trindade M.I."/>
        </authorList>
    </citation>
    <scope>NUCLEOTIDE SEQUENCE</scope>
</reference>
<evidence type="ECO:0000313" key="1">
    <source>
        <dbReference type="EMBL" id="ASN67644.1"/>
    </source>
</evidence>
<sequence>MRYNKRVAFAKETKGKYNPKTSRTETYEKRYDAIPCNISPLSPQKTVVQYGDINKDINIIRLNGRFEPTVTHAYINDTKYQITKRIDYEHDTVFYVEEVK</sequence>
<proteinExistence type="predicted"/>
<organism evidence="1">
    <name type="scientific">uncultured Caudovirales phage</name>
    <dbReference type="NCBI Taxonomy" id="2100421"/>
    <lineage>
        <taxon>Viruses</taxon>
        <taxon>Duplodnaviria</taxon>
        <taxon>Heunggongvirae</taxon>
        <taxon>Uroviricota</taxon>
        <taxon>Caudoviricetes</taxon>
        <taxon>Peduoviridae</taxon>
        <taxon>Maltschvirus</taxon>
        <taxon>Maltschvirus maltsch</taxon>
    </lineage>
</organism>
<name>A0A2H4IYQ1_9CAUD</name>
<accession>A0A2H4IYQ1</accession>
<dbReference type="EMBL" id="MF417861">
    <property type="protein sequence ID" value="ASN67644.1"/>
    <property type="molecule type" value="Genomic_DNA"/>
</dbReference>